<evidence type="ECO:0000256" key="1">
    <source>
        <dbReference type="ARBA" id="ARBA00022723"/>
    </source>
</evidence>
<dbReference type="EMBL" id="BFAA01026269">
    <property type="protein sequence ID" value="GCB80809.1"/>
    <property type="molecule type" value="Genomic_DNA"/>
</dbReference>
<name>A0A401Q5Z8_SCYTO</name>
<dbReference type="InterPro" id="IPR036236">
    <property type="entry name" value="Znf_C2H2_sf"/>
</dbReference>
<evidence type="ECO:0000256" key="2">
    <source>
        <dbReference type="ARBA" id="ARBA00022771"/>
    </source>
</evidence>
<dbReference type="SUPFAM" id="SSF57667">
    <property type="entry name" value="beta-beta-alpha zinc fingers"/>
    <property type="match status" value="1"/>
</dbReference>
<accession>A0A401Q5Z8</accession>
<keyword evidence="5" id="KW-1185">Reference proteome</keyword>
<dbReference type="AlphaFoldDB" id="A0A401Q5Z8"/>
<evidence type="ECO:0000313" key="4">
    <source>
        <dbReference type="EMBL" id="GCB80809.1"/>
    </source>
</evidence>
<keyword evidence="2" id="KW-0863">Zinc-finger</keyword>
<dbReference type="FunFam" id="3.30.160.60:FF:000446">
    <property type="entry name" value="Zinc finger protein"/>
    <property type="match status" value="1"/>
</dbReference>
<dbReference type="Gene3D" id="3.30.160.60">
    <property type="entry name" value="Classic Zinc Finger"/>
    <property type="match status" value="1"/>
</dbReference>
<protein>
    <submittedName>
        <fullName evidence="4">Uncharacterized protein</fullName>
    </submittedName>
</protein>
<comment type="caution">
    <text evidence="4">The sequence shown here is derived from an EMBL/GenBank/DDBJ whole genome shotgun (WGS) entry which is preliminary data.</text>
</comment>
<organism evidence="4 5">
    <name type="scientific">Scyliorhinus torazame</name>
    <name type="common">Cloudy catshark</name>
    <name type="synonym">Catulus torazame</name>
    <dbReference type="NCBI Taxonomy" id="75743"/>
    <lineage>
        <taxon>Eukaryota</taxon>
        <taxon>Metazoa</taxon>
        <taxon>Chordata</taxon>
        <taxon>Craniata</taxon>
        <taxon>Vertebrata</taxon>
        <taxon>Chondrichthyes</taxon>
        <taxon>Elasmobranchii</taxon>
        <taxon>Galeomorphii</taxon>
        <taxon>Galeoidea</taxon>
        <taxon>Carcharhiniformes</taxon>
        <taxon>Scyliorhinidae</taxon>
        <taxon>Scyliorhinus</taxon>
    </lineage>
</organism>
<gene>
    <name evidence="4" type="ORF">scyTo_0023104</name>
</gene>
<proteinExistence type="predicted"/>
<feature type="non-terminal residue" evidence="4">
    <location>
        <position position="1"/>
    </location>
</feature>
<evidence type="ECO:0000256" key="3">
    <source>
        <dbReference type="ARBA" id="ARBA00022833"/>
    </source>
</evidence>
<dbReference type="Proteomes" id="UP000288216">
    <property type="component" value="Unassembled WGS sequence"/>
</dbReference>
<evidence type="ECO:0000313" key="5">
    <source>
        <dbReference type="Proteomes" id="UP000288216"/>
    </source>
</evidence>
<dbReference type="OrthoDB" id="9439903at2759"/>
<dbReference type="GO" id="GO:0008270">
    <property type="term" value="F:zinc ion binding"/>
    <property type="evidence" value="ECO:0007669"/>
    <property type="project" value="UniProtKB-KW"/>
</dbReference>
<keyword evidence="3" id="KW-0862">Zinc</keyword>
<reference evidence="4 5" key="1">
    <citation type="journal article" date="2018" name="Nat. Ecol. Evol.">
        <title>Shark genomes provide insights into elasmobranch evolution and the origin of vertebrates.</title>
        <authorList>
            <person name="Hara Y"/>
            <person name="Yamaguchi K"/>
            <person name="Onimaru K"/>
            <person name="Kadota M"/>
            <person name="Koyanagi M"/>
            <person name="Keeley SD"/>
            <person name="Tatsumi K"/>
            <person name="Tanaka K"/>
            <person name="Motone F"/>
            <person name="Kageyama Y"/>
            <person name="Nozu R"/>
            <person name="Adachi N"/>
            <person name="Nishimura O"/>
            <person name="Nakagawa R"/>
            <person name="Tanegashima C"/>
            <person name="Kiyatake I"/>
            <person name="Matsumoto R"/>
            <person name="Murakumo K"/>
            <person name="Nishida K"/>
            <person name="Terakita A"/>
            <person name="Kuratani S"/>
            <person name="Sato K"/>
            <person name="Hyodo S Kuraku.S."/>
        </authorList>
    </citation>
    <scope>NUCLEOTIDE SEQUENCE [LARGE SCALE GENOMIC DNA]</scope>
</reference>
<sequence>GIHRQKLFRWDVCDEDFTHSFNLLRNDEKPFGCEVCDKSFTQSAYPSKTRSLNQGVFP</sequence>
<keyword evidence="1" id="KW-0479">Metal-binding</keyword>